<feature type="non-terminal residue" evidence="1">
    <location>
        <position position="170"/>
    </location>
</feature>
<sequence length="170" mass="18122">SNPKASISGGAVSVLPAGTITPITQPNGSFSAGWRSASYGCSDCNFTDTVRRRAADNASMYVDIAPWGALVLESDTPFSGSSMLDMWVKGAGVARVVLYMQDTHQRRLSSEVQFSRLDAAVVAQQGITVLGSDDDGWMRFQFSLAALATIPGTNTTQIADVSGWNRIVIR</sequence>
<evidence type="ECO:0000313" key="2">
    <source>
        <dbReference type="Proteomes" id="UP001054857"/>
    </source>
</evidence>
<keyword evidence="2" id="KW-1185">Reference proteome</keyword>
<protein>
    <submittedName>
        <fullName evidence="1">Uncharacterized protein</fullName>
    </submittedName>
</protein>
<reference evidence="1 2" key="1">
    <citation type="journal article" date="2021" name="Sci. Rep.">
        <title>Genome sequencing of the multicellular alga Astrephomene provides insights into convergent evolution of germ-soma differentiation.</title>
        <authorList>
            <person name="Yamashita S."/>
            <person name="Yamamoto K."/>
            <person name="Matsuzaki R."/>
            <person name="Suzuki S."/>
            <person name="Yamaguchi H."/>
            <person name="Hirooka S."/>
            <person name="Minakuchi Y."/>
            <person name="Miyagishima S."/>
            <person name="Kawachi M."/>
            <person name="Toyoda A."/>
            <person name="Nozaki H."/>
        </authorList>
    </citation>
    <scope>NUCLEOTIDE SEQUENCE [LARGE SCALE GENOMIC DNA]</scope>
    <source>
        <strain evidence="1 2">NIES-4017</strain>
    </source>
</reference>
<organism evidence="1 2">
    <name type="scientific">Astrephomene gubernaculifera</name>
    <dbReference type="NCBI Taxonomy" id="47775"/>
    <lineage>
        <taxon>Eukaryota</taxon>
        <taxon>Viridiplantae</taxon>
        <taxon>Chlorophyta</taxon>
        <taxon>core chlorophytes</taxon>
        <taxon>Chlorophyceae</taxon>
        <taxon>CS clade</taxon>
        <taxon>Chlamydomonadales</taxon>
        <taxon>Astrephomenaceae</taxon>
        <taxon>Astrephomene</taxon>
    </lineage>
</organism>
<gene>
    <name evidence="1" type="ORF">Agub_g14304</name>
</gene>
<comment type="caution">
    <text evidence="1">The sequence shown here is derived from an EMBL/GenBank/DDBJ whole genome shotgun (WGS) entry which is preliminary data.</text>
</comment>
<name>A0AAD3E1E1_9CHLO</name>
<dbReference type="AlphaFoldDB" id="A0AAD3E1E1"/>
<proteinExistence type="predicted"/>
<evidence type="ECO:0000313" key="1">
    <source>
        <dbReference type="EMBL" id="GFR51839.1"/>
    </source>
</evidence>
<accession>A0AAD3E1E1</accession>
<feature type="non-terminal residue" evidence="1">
    <location>
        <position position="1"/>
    </location>
</feature>
<dbReference type="EMBL" id="BMAR01000055">
    <property type="protein sequence ID" value="GFR51839.1"/>
    <property type="molecule type" value="Genomic_DNA"/>
</dbReference>
<dbReference type="Proteomes" id="UP001054857">
    <property type="component" value="Unassembled WGS sequence"/>
</dbReference>